<evidence type="ECO:0000256" key="4">
    <source>
        <dbReference type="ARBA" id="ARBA00022807"/>
    </source>
</evidence>
<keyword evidence="7" id="KW-0732">Signal</keyword>
<dbReference type="InterPro" id="IPR013201">
    <property type="entry name" value="Prot_inhib_I29"/>
</dbReference>
<dbReference type="PROSITE" id="PS00139">
    <property type="entry name" value="THIOL_PROTEASE_CYS"/>
    <property type="match status" value="1"/>
</dbReference>
<dbReference type="Gene3D" id="3.90.70.10">
    <property type="entry name" value="Cysteine proteinases"/>
    <property type="match status" value="1"/>
</dbReference>
<gene>
    <name evidence="10" type="ORF">ABMA27_013605</name>
</gene>
<dbReference type="CDD" id="cd02248">
    <property type="entry name" value="Peptidase_C1A"/>
    <property type="match status" value="1"/>
</dbReference>
<dbReference type="PROSITE" id="PS00640">
    <property type="entry name" value="THIOL_PROTEASE_ASN"/>
    <property type="match status" value="1"/>
</dbReference>
<dbReference type="InterPro" id="IPR038765">
    <property type="entry name" value="Papain-like_cys_pep_sf"/>
</dbReference>
<keyword evidence="2" id="KW-0645">Protease</keyword>
<keyword evidence="4" id="KW-0788">Thiol protease</keyword>
<protein>
    <submittedName>
        <fullName evidence="10">Uncharacterized protein</fullName>
    </submittedName>
</protein>
<feature type="domain" description="Cathepsin propeptide inhibitor" evidence="9">
    <location>
        <begin position="33"/>
        <end position="89"/>
    </location>
</feature>
<dbReference type="InterPro" id="IPR000169">
    <property type="entry name" value="Pept_cys_AS"/>
</dbReference>
<feature type="domain" description="Peptidase C1A papain C-terminal" evidence="8">
    <location>
        <begin position="116"/>
        <end position="324"/>
    </location>
</feature>
<dbReference type="InterPro" id="IPR025661">
    <property type="entry name" value="Pept_asp_AS"/>
</dbReference>
<evidence type="ECO:0000259" key="8">
    <source>
        <dbReference type="SMART" id="SM00645"/>
    </source>
</evidence>
<dbReference type="InterPro" id="IPR000668">
    <property type="entry name" value="Peptidase_C1A_C"/>
</dbReference>
<name>A0ABR3IFV8_LOXSC</name>
<comment type="similarity">
    <text evidence="1">Belongs to the peptidase C1 family.</text>
</comment>
<dbReference type="InterPro" id="IPR039417">
    <property type="entry name" value="Peptidase_C1A_papain-like"/>
</dbReference>
<dbReference type="EMBL" id="JBEUOH010000004">
    <property type="protein sequence ID" value="KAL0895154.1"/>
    <property type="molecule type" value="Genomic_DNA"/>
</dbReference>
<keyword evidence="5" id="KW-0865">Zymogen</keyword>
<keyword evidence="3" id="KW-0378">Hydrolase</keyword>
<dbReference type="InterPro" id="IPR013128">
    <property type="entry name" value="Peptidase_C1A"/>
</dbReference>
<evidence type="ECO:0000259" key="9">
    <source>
        <dbReference type="SMART" id="SM00848"/>
    </source>
</evidence>
<accession>A0ABR3IFV8</accession>
<evidence type="ECO:0000256" key="5">
    <source>
        <dbReference type="ARBA" id="ARBA00023145"/>
    </source>
</evidence>
<proteinExistence type="inferred from homology"/>
<evidence type="ECO:0000256" key="6">
    <source>
        <dbReference type="ARBA" id="ARBA00023157"/>
    </source>
</evidence>
<evidence type="ECO:0000313" key="11">
    <source>
        <dbReference type="Proteomes" id="UP001549920"/>
    </source>
</evidence>
<dbReference type="PRINTS" id="PR00705">
    <property type="entry name" value="PAPAIN"/>
</dbReference>
<dbReference type="Pfam" id="PF00112">
    <property type="entry name" value="Peptidase_C1"/>
    <property type="match status" value="1"/>
</dbReference>
<dbReference type="SMART" id="SM00645">
    <property type="entry name" value="Pept_C1"/>
    <property type="match status" value="1"/>
</dbReference>
<dbReference type="Proteomes" id="UP001549920">
    <property type="component" value="Unassembled WGS sequence"/>
</dbReference>
<evidence type="ECO:0000313" key="10">
    <source>
        <dbReference type="EMBL" id="KAL0895154.1"/>
    </source>
</evidence>
<reference evidence="10 11" key="1">
    <citation type="submission" date="2024-06" db="EMBL/GenBank/DDBJ databases">
        <title>A chromosome-level genome assembly of beet webworm, Loxostege sticticalis.</title>
        <authorList>
            <person name="Zhang Y."/>
        </authorList>
    </citation>
    <scope>NUCLEOTIDE SEQUENCE [LARGE SCALE GENOMIC DNA]</scope>
    <source>
        <strain evidence="10">AQ026</strain>
        <tissue evidence="10">Whole body</tissue>
    </source>
</reference>
<evidence type="ECO:0000256" key="1">
    <source>
        <dbReference type="ARBA" id="ARBA00008455"/>
    </source>
</evidence>
<dbReference type="SMART" id="SM00848">
    <property type="entry name" value="Inhibitor_I29"/>
    <property type="match status" value="1"/>
</dbReference>
<feature type="chain" id="PRO_5045286796" evidence="7">
    <location>
        <begin position="18"/>
        <end position="327"/>
    </location>
</feature>
<keyword evidence="11" id="KW-1185">Reference proteome</keyword>
<evidence type="ECO:0000256" key="7">
    <source>
        <dbReference type="SAM" id="SignalP"/>
    </source>
</evidence>
<organism evidence="10 11">
    <name type="scientific">Loxostege sticticalis</name>
    <name type="common">Beet webworm moth</name>
    <dbReference type="NCBI Taxonomy" id="481309"/>
    <lineage>
        <taxon>Eukaryota</taxon>
        <taxon>Metazoa</taxon>
        <taxon>Ecdysozoa</taxon>
        <taxon>Arthropoda</taxon>
        <taxon>Hexapoda</taxon>
        <taxon>Insecta</taxon>
        <taxon>Pterygota</taxon>
        <taxon>Neoptera</taxon>
        <taxon>Endopterygota</taxon>
        <taxon>Lepidoptera</taxon>
        <taxon>Glossata</taxon>
        <taxon>Ditrysia</taxon>
        <taxon>Pyraloidea</taxon>
        <taxon>Crambidae</taxon>
        <taxon>Pyraustinae</taxon>
        <taxon>Loxostege</taxon>
    </lineage>
</organism>
<dbReference type="InterPro" id="IPR025660">
    <property type="entry name" value="Pept_his_AS"/>
</dbReference>
<keyword evidence="6" id="KW-1015">Disulfide bond</keyword>
<evidence type="ECO:0000256" key="2">
    <source>
        <dbReference type="ARBA" id="ARBA00022670"/>
    </source>
</evidence>
<dbReference type="PROSITE" id="PS00639">
    <property type="entry name" value="THIOL_PROTEASE_HIS"/>
    <property type="match status" value="1"/>
</dbReference>
<sequence length="327" mass="37507">MILSFLSVLFCCTAVWAGPYAPRYDLSLADQLFEEFVKTHQRQYGSEQERQMRFSIFKDNLKTINEQNLESKTAVFGITKFSDLTHEEFLQKQTGLRFPEEYQDRCQWMPAVTSDFPESFDWRDHNVVTRVKDQGDCGSCWAFSAIGCLESQYALRYNKLKEFSEQQLVDCDDDDFGCEGGLMEDAFLWLINNGGVMSEEDYPYSGKDDMCQFNETKVQTTIYECGRIDGKNETLLAKQLVTSGPLAIGINADAIGFYNGGIVDHCHSHKMNHGVLLVGYGEEKGTPYWIVKNSWGPDWGEDGYFRIIRNKNCNALTEYILKPTNFY</sequence>
<dbReference type="PANTHER" id="PTHR12411">
    <property type="entry name" value="CYSTEINE PROTEASE FAMILY C1-RELATED"/>
    <property type="match status" value="1"/>
</dbReference>
<feature type="signal peptide" evidence="7">
    <location>
        <begin position="1"/>
        <end position="17"/>
    </location>
</feature>
<evidence type="ECO:0000256" key="3">
    <source>
        <dbReference type="ARBA" id="ARBA00022801"/>
    </source>
</evidence>
<dbReference type="Pfam" id="PF08246">
    <property type="entry name" value="Inhibitor_I29"/>
    <property type="match status" value="1"/>
</dbReference>
<comment type="caution">
    <text evidence="10">The sequence shown here is derived from an EMBL/GenBank/DDBJ whole genome shotgun (WGS) entry which is preliminary data.</text>
</comment>
<dbReference type="SUPFAM" id="SSF54001">
    <property type="entry name" value="Cysteine proteinases"/>
    <property type="match status" value="1"/>
</dbReference>